<evidence type="ECO:0000313" key="4">
    <source>
        <dbReference type="EMBL" id="MDQ0428393.1"/>
    </source>
</evidence>
<dbReference type="SUPFAM" id="SSF53756">
    <property type="entry name" value="UDP-Glycosyltransferase/glycogen phosphorylase"/>
    <property type="match status" value="1"/>
</dbReference>
<keyword evidence="2" id="KW-0808">Transferase</keyword>
<dbReference type="Gene3D" id="3.40.50.2000">
    <property type="entry name" value="Glycogen Phosphorylase B"/>
    <property type="match status" value="2"/>
</dbReference>
<evidence type="ECO:0000313" key="5">
    <source>
        <dbReference type="Proteomes" id="UP001241988"/>
    </source>
</evidence>
<organism evidence="4 5">
    <name type="scientific">Planomicrobium stackebrandtii</name>
    <dbReference type="NCBI Taxonomy" id="253160"/>
    <lineage>
        <taxon>Bacteria</taxon>
        <taxon>Bacillati</taxon>
        <taxon>Bacillota</taxon>
        <taxon>Bacilli</taxon>
        <taxon>Bacillales</taxon>
        <taxon>Caryophanaceae</taxon>
        <taxon>Planomicrobium</taxon>
    </lineage>
</organism>
<name>A0ABU0GTJ7_9BACL</name>
<protein>
    <submittedName>
        <fullName evidence="4">Glycosyltransferase involved in cell wall biosynthesis</fullName>
    </submittedName>
</protein>
<dbReference type="Pfam" id="PF00534">
    <property type="entry name" value="Glycos_transf_1"/>
    <property type="match status" value="1"/>
</dbReference>
<sequence>MRNNIIIFSHNTHSFLKNEIIYAANTFKKVIFISPYDAELKETINGFSNVEYLSFNSITLRNSLLKSIKKVTNKYVLIELFEGIRSGLFTKSYLKRVLSFLAFQKMFDDFLGKSIKISKEDSKNWVFYSAWYYGTAFAMALSKKKLPGIKVISLAHSFEIDGEKNLYTNLLFRKLYHPLLDQVSFISRNVCEMYKADVVNPLKLTLENININYLGTKKLLKGKSVASADNKLRIVSCSHLVPIKRIDMIFRALDSMTGIEIAWTHIGDGTEMEKVKKLVNSKKNSKLQVNLLGSIENKKIHEFYINNPVDIFINTSASEGIPVTIMEALAYGIPVVATDVGGNSEIVKSDFGKIISKNPSLSEIEQAIISINNLSIEKKDNMRLSASEFYQSNFNSDKIRKDFFEILSAD</sequence>
<keyword evidence="5" id="KW-1185">Reference proteome</keyword>
<dbReference type="Proteomes" id="UP001241988">
    <property type="component" value="Unassembled WGS sequence"/>
</dbReference>
<evidence type="ECO:0000259" key="3">
    <source>
        <dbReference type="Pfam" id="PF00534"/>
    </source>
</evidence>
<evidence type="ECO:0000256" key="2">
    <source>
        <dbReference type="ARBA" id="ARBA00022679"/>
    </source>
</evidence>
<dbReference type="PANTHER" id="PTHR12526">
    <property type="entry name" value="GLYCOSYLTRANSFERASE"/>
    <property type="match status" value="1"/>
</dbReference>
<dbReference type="RefSeq" id="WP_308786568.1">
    <property type="nucleotide sequence ID" value="NZ_JAUSWB010000002.1"/>
</dbReference>
<comment type="caution">
    <text evidence="4">The sequence shown here is derived from an EMBL/GenBank/DDBJ whole genome shotgun (WGS) entry which is preliminary data.</text>
</comment>
<reference evidence="4 5" key="1">
    <citation type="submission" date="2023-07" db="EMBL/GenBank/DDBJ databases">
        <title>Genomic Encyclopedia of Type Strains, Phase IV (KMG-IV): sequencing the most valuable type-strain genomes for metagenomic binning, comparative biology and taxonomic classification.</title>
        <authorList>
            <person name="Goeker M."/>
        </authorList>
    </citation>
    <scope>NUCLEOTIDE SEQUENCE [LARGE SCALE GENOMIC DNA]</scope>
    <source>
        <strain evidence="4 5">DSM 16419</strain>
    </source>
</reference>
<accession>A0ABU0GTJ7</accession>
<keyword evidence="1" id="KW-0328">Glycosyltransferase</keyword>
<dbReference type="InterPro" id="IPR001296">
    <property type="entry name" value="Glyco_trans_1"/>
</dbReference>
<feature type="domain" description="Glycosyl transferase family 1" evidence="3">
    <location>
        <begin position="225"/>
        <end position="382"/>
    </location>
</feature>
<gene>
    <name evidence="4" type="ORF">QOZ98_001219</name>
</gene>
<proteinExistence type="predicted"/>
<dbReference type="PANTHER" id="PTHR12526:SF629">
    <property type="entry name" value="TEICHURONIC ACID BIOSYNTHESIS GLYCOSYLTRANSFERASE TUAH-RELATED"/>
    <property type="match status" value="1"/>
</dbReference>
<dbReference type="EMBL" id="JAUSWB010000002">
    <property type="protein sequence ID" value="MDQ0428393.1"/>
    <property type="molecule type" value="Genomic_DNA"/>
</dbReference>
<evidence type="ECO:0000256" key="1">
    <source>
        <dbReference type="ARBA" id="ARBA00022676"/>
    </source>
</evidence>